<protein>
    <submittedName>
        <fullName evidence="2">Dihydrofolate reductase family protein</fullName>
    </submittedName>
</protein>
<dbReference type="EMBL" id="JBICRM010000040">
    <property type="protein sequence ID" value="MFG1709817.1"/>
    <property type="molecule type" value="Genomic_DNA"/>
</dbReference>
<accession>A0ABW7AQY0</accession>
<reference evidence="2 3" key="1">
    <citation type="submission" date="2024-10" db="EMBL/GenBank/DDBJ databases">
        <authorList>
            <person name="Topkara A.R."/>
            <person name="Saygin H."/>
        </authorList>
    </citation>
    <scope>NUCLEOTIDE SEQUENCE [LARGE SCALE GENOMIC DNA]</scope>
    <source>
        <strain evidence="2 3">M3C6</strain>
    </source>
</reference>
<gene>
    <name evidence="2" type="ORF">ACFLIM_42240</name>
</gene>
<feature type="region of interest" description="Disordered" evidence="1">
    <location>
        <begin position="19"/>
        <end position="40"/>
    </location>
</feature>
<proteinExistence type="predicted"/>
<evidence type="ECO:0000256" key="1">
    <source>
        <dbReference type="SAM" id="MobiDB-lite"/>
    </source>
</evidence>
<feature type="region of interest" description="Disordered" evidence="1">
    <location>
        <begin position="73"/>
        <end position="119"/>
    </location>
</feature>
<evidence type="ECO:0000313" key="3">
    <source>
        <dbReference type="Proteomes" id="UP001603978"/>
    </source>
</evidence>
<dbReference type="RefSeq" id="WP_393174980.1">
    <property type="nucleotide sequence ID" value="NZ_JBICRM010000040.1"/>
</dbReference>
<sequence length="119" mass="13063">MYVVSVTLTSPTWENTTVISGDPHTEPARLRQLPGKDTGITGSATLATSLLRDGLLDELNLLGTGKRLFEVRCSHSAPHRPRPFRPLRPGRGPVHRRKGLSAAGHSRGASLSRPRRRRL</sequence>
<dbReference type="InterPro" id="IPR024072">
    <property type="entry name" value="DHFR-like_dom_sf"/>
</dbReference>
<dbReference type="Proteomes" id="UP001603978">
    <property type="component" value="Unassembled WGS sequence"/>
</dbReference>
<evidence type="ECO:0000313" key="2">
    <source>
        <dbReference type="EMBL" id="MFG1709817.1"/>
    </source>
</evidence>
<comment type="caution">
    <text evidence="2">The sequence shown here is derived from an EMBL/GenBank/DDBJ whole genome shotgun (WGS) entry which is preliminary data.</text>
</comment>
<name>A0ABW7AQY0_9ACTN</name>
<organism evidence="2 3">
    <name type="scientific">Nonomuraea marmarensis</name>
    <dbReference type="NCBI Taxonomy" id="3351344"/>
    <lineage>
        <taxon>Bacteria</taxon>
        <taxon>Bacillati</taxon>
        <taxon>Actinomycetota</taxon>
        <taxon>Actinomycetes</taxon>
        <taxon>Streptosporangiales</taxon>
        <taxon>Streptosporangiaceae</taxon>
        <taxon>Nonomuraea</taxon>
    </lineage>
</organism>
<dbReference type="SUPFAM" id="SSF53597">
    <property type="entry name" value="Dihydrofolate reductase-like"/>
    <property type="match status" value="1"/>
</dbReference>
<keyword evidence="3" id="KW-1185">Reference proteome</keyword>
<dbReference type="Gene3D" id="3.40.430.10">
    <property type="entry name" value="Dihydrofolate Reductase, subunit A"/>
    <property type="match status" value="1"/>
</dbReference>